<gene>
    <name evidence="1" type="ORF">O181_120218</name>
</gene>
<accession>A0A9Q3Q045</accession>
<dbReference type="EMBL" id="AVOT02107695">
    <property type="protein sequence ID" value="MBW0580503.1"/>
    <property type="molecule type" value="Genomic_DNA"/>
</dbReference>
<evidence type="ECO:0000313" key="1">
    <source>
        <dbReference type="EMBL" id="MBW0580503.1"/>
    </source>
</evidence>
<comment type="caution">
    <text evidence="1">The sequence shown here is derived from an EMBL/GenBank/DDBJ whole genome shotgun (WGS) entry which is preliminary data.</text>
</comment>
<dbReference type="AlphaFoldDB" id="A0A9Q3Q045"/>
<sequence length="138" mass="15946">MVGMDVYLGMIPVLRADGKVVRDFRYFPHPWGEWVLSNQANPVQSIKAARIRQMVSVMPPNNLIYYKSQKETMYGLIKAIYVFPCINNPPITGIWIQPISKRHWCPRYPSNHPGYYFQLLGSVFGETIFKTILHDSAI</sequence>
<reference evidence="1" key="1">
    <citation type="submission" date="2021-03" db="EMBL/GenBank/DDBJ databases">
        <title>Draft genome sequence of rust myrtle Austropuccinia psidii MF-1, a brazilian biotype.</title>
        <authorList>
            <person name="Quecine M.C."/>
            <person name="Pachon D.M.R."/>
            <person name="Bonatelli M.L."/>
            <person name="Correr F.H."/>
            <person name="Franceschini L.M."/>
            <person name="Leite T.F."/>
            <person name="Margarido G.R.A."/>
            <person name="Almeida C.A."/>
            <person name="Ferrarezi J.A."/>
            <person name="Labate C.A."/>
        </authorList>
    </citation>
    <scope>NUCLEOTIDE SEQUENCE</scope>
    <source>
        <strain evidence="1">MF-1</strain>
    </source>
</reference>
<proteinExistence type="predicted"/>
<organism evidence="1 2">
    <name type="scientific">Austropuccinia psidii MF-1</name>
    <dbReference type="NCBI Taxonomy" id="1389203"/>
    <lineage>
        <taxon>Eukaryota</taxon>
        <taxon>Fungi</taxon>
        <taxon>Dikarya</taxon>
        <taxon>Basidiomycota</taxon>
        <taxon>Pucciniomycotina</taxon>
        <taxon>Pucciniomycetes</taxon>
        <taxon>Pucciniales</taxon>
        <taxon>Sphaerophragmiaceae</taxon>
        <taxon>Austropuccinia</taxon>
    </lineage>
</organism>
<evidence type="ECO:0000313" key="2">
    <source>
        <dbReference type="Proteomes" id="UP000765509"/>
    </source>
</evidence>
<name>A0A9Q3Q045_9BASI</name>
<protein>
    <submittedName>
        <fullName evidence="1">Uncharacterized protein</fullName>
    </submittedName>
</protein>
<keyword evidence="2" id="KW-1185">Reference proteome</keyword>
<dbReference type="Proteomes" id="UP000765509">
    <property type="component" value="Unassembled WGS sequence"/>
</dbReference>